<dbReference type="Proteomes" id="UP000184356">
    <property type="component" value="Unassembled WGS sequence"/>
</dbReference>
<keyword evidence="2" id="KW-1185">Reference proteome</keyword>
<evidence type="ECO:0000313" key="1">
    <source>
        <dbReference type="EMBL" id="OJJ56628.1"/>
    </source>
</evidence>
<protein>
    <submittedName>
        <fullName evidence="1">Uncharacterized protein</fullName>
    </submittedName>
</protein>
<dbReference type="RefSeq" id="XP_040700434.1">
    <property type="nucleotide sequence ID" value="XM_040850515.1"/>
</dbReference>
<dbReference type="OrthoDB" id="4499271at2759"/>
<dbReference type="AlphaFoldDB" id="A0A1L9TB22"/>
<organism evidence="1 2">
    <name type="scientific">Aspergillus sydowii CBS 593.65</name>
    <dbReference type="NCBI Taxonomy" id="1036612"/>
    <lineage>
        <taxon>Eukaryota</taxon>
        <taxon>Fungi</taxon>
        <taxon>Dikarya</taxon>
        <taxon>Ascomycota</taxon>
        <taxon>Pezizomycotina</taxon>
        <taxon>Eurotiomycetes</taxon>
        <taxon>Eurotiomycetidae</taxon>
        <taxon>Eurotiales</taxon>
        <taxon>Aspergillaceae</taxon>
        <taxon>Aspergillus</taxon>
        <taxon>Aspergillus subgen. Nidulantes</taxon>
    </lineage>
</organism>
<sequence length="274" mass="30949">MSTTMCLGAQAASDAGEVLDMAGIFYVMFGWPVVALNAKDQGFGEADFVVRKRDLSRAIETLVEAGFKQCQDPSCIELQANRCPLRDTGDGPCNLSEIAAADVLNSYHAVADAHFHLGFQYESCTVLSLYTTSDLLYWLEDPESGELPGDDTFWFSNDPRLPPYEERGPSGPWTELYPVRILSPVAFSEALIILMCQNYGHIDFVDHAWITMWECVVFKPQPRTLSPRFQPIWDIFNAEEPDRNPYDVLRVLRDEMIAKNEFPYLPPVAMDRFA</sequence>
<reference evidence="2" key="1">
    <citation type="journal article" date="2017" name="Genome Biol.">
        <title>Comparative genomics reveals high biological diversity and specific adaptations in the industrially and medically important fungal genus Aspergillus.</title>
        <authorList>
            <person name="de Vries R.P."/>
            <person name="Riley R."/>
            <person name="Wiebenga A."/>
            <person name="Aguilar-Osorio G."/>
            <person name="Amillis S."/>
            <person name="Uchima C.A."/>
            <person name="Anderluh G."/>
            <person name="Asadollahi M."/>
            <person name="Askin M."/>
            <person name="Barry K."/>
            <person name="Battaglia E."/>
            <person name="Bayram O."/>
            <person name="Benocci T."/>
            <person name="Braus-Stromeyer S.A."/>
            <person name="Caldana C."/>
            <person name="Canovas D."/>
            <person name="Cerqueira G.C."/>
            <person name="Chen F."/>
            <person name="Chen W."/>
            <person name="Choi C."/>
            <person name="Clum A."/>
            <person name="Dos Santos R.A."/>
            <person name="Damasio A.R."/>
            <person name="Diallinas G."/>
            <person name="Emri T."/>
            <person name="Fekete E."/>
            <person name="Flipphi M."/>
            <person name="Freyberg S."/>
            <person name="Gallo A."/>
            <person name="Gournas C."/>
            <person name="Habgood R."/>
            <person name="Hainaut M."/>
            <person name="Harispe M.L."/>
            <person name="Henrissat B."/>
            <person name="Hilden K.S."/>
            <person name="Hope R."/>
            <person name="Hossain A."/>
            <person name="Karabika E."/>
            <person name="Karaffa L."/>
            <person name="Karanyi Z."/>
            <person name="Krasevec N."/>
            <person name="Kuo A."/>
            <person name="Kusch H."/>
            <person name="LaButti K."/>
            <person name="Lagendijk E.L."/>
            <person name="Lapidus A."/>
            <person name="Levasseur A."/>
            <person name="Lindquist E."/>
            <person name="Lipzen A."/>
            <person name="Logrieco A.F."/>
            <person name="MacCabe A."/>
            <person name="Maekelae M.R."/>
            <person name="Malavazi I."/>
            <person name="Melin P."/>
            <person name="Meyer V."/>
            <person name="Mielnichuk N."/>
            <person name="Miskei M."/>
            <person name="Molnar A.P."/>
            <person name="Mule G."/>
            <person name="Ngan C.Y."/>
            <person name="Orejas M."/>
            <person name="Orosz E."/>
            <person name="Ouedraogo J.P."/>
            <person name="Overkamp K.M."/>
            <person name="Park H.-S."/>
            <person name="Perrone G."/>
            <person name="Piumi F."/>
            <person name="Punt P.J."/>
            <person name="Ram A.F."/>
            <person name="Ramon A."/>
            <person name="Rauscher S."/>
            <person name="Record E."/>
            <person name="Riano-Pachon D.M."/>
            <person name="Robert V."/>
            <person name="Roehrig J."/>
            <person name="Ruller R."/>
            <person name="Salamov A."/>
            <person name="Salih N.S."/>
            <person name="Samson R.A."/>
            <person name="Sandor E."/>
            <person name="Sanguinetti M."/>
            <person name="Schuetze T."/>
            <person name="Sepcic K."/>
            <person name="Shelest E."/>
            <person name="Sherlock G."/>
            <person name="Sophianopoulou V."/>
            <person name="Squina F.M."/>
            <person name="Sun H."/>
            <person name="Susca A."/>
            <person name="Todd R.B."/>
            <person name="Tsang A."/>
            <person name="Unkles S.E."/>
            <person name="van de Wiele N."/>
            <person name="van Rossen-Uffink D."/>
            <person name="Oliveira J.V."/>
            <person name="Vesth T.C."/>
            <person name="Visser J."/>
            <person name="Yu J.-H."/>
            <person name="Zhou M."/>
            <person name="Andersen M.R."/>
            <person name="Archer D.B."/>
            <person name="Baker S.E."/>
            <person name="Benoit I."/>
            <person name="Brakhage A.A."/>
            <person name="Braus G.H."/>
            <person name="Fischer R."/>
            <person name="Frisvad J.C."/>
            <person name="Goldman G.H."/>
            <person name="Houbraken J."/>
            <person name="Oakley B."/>
            <person name="Pocsi I."/>
            <person name="Scazzocchio C."/>
            <person name="Seiboth B."/>
            <person name="vanKuyk P.A."/>
            <person name="Wortman J."/>
            <person name="Dyer P.S."/>
            <person name="Grigoriev I.V."/>
        </authorList>
    </citation>
    <scope>NUCLEOTIDE SEQUENCE [LARGE SCALE GENOMIC DNA]</scope>
    <source>
        <strain evidence="2">CBS 593.65</strain>
    </source>
</reference>
<accession>A0A1L9TB22</accession>
<proteinExistence type="predicted"/>
<dbReference type="GeneID" id="63766588"/>
<name>A0A1L9TB22_9EURO</name>
<dbReference type="EMBL" id="KV878590">
    <property type="protein sequence ID" value="OJJ56628.1"/>
    <property type="molecule type" value="Genomic_DNA"/>
</dbReference>
<dbReference type="VEuPathDB" id="FungiDB:ASPSYDRAFT_70591"/>
<evidence type="ECO:0000313" key="2">
    <source>
        <dbReference type="Proteomes" id="UP000184356"/>
    </source>
</evidence>
<gene>
    <name evidence="1" type="ORF">ASPSYDRAFT_70591</name>
</gene>